<dbReference type="Proteomes" id="UP000052008">
    <property type="component" value="Unassembled WGS sequence"/>
</dbReference>
<accession>A0A0S7WS81</accession>
<sequence>MQSGKKWLSVSVLLLLCVGICASAGAGQSRNWIPLNRGLVKEGVNVELLEGGREETLIEVTVGGVWIEDLDVSGEHYQLLTVPGAGRLTEEGRPAVPALAELVGGRDRAR</sequence>
<reference evidence="1 2" key="1">
    <citation type="journal article" date="2015" name="Microbiome">
        <title>Genomic resolution of linkages in carbon, nitrogen, and sulfur cycling among widespread estuary sediment bacteria.</title>
        <authorList>
            <person name="Baker B.J."/>
            <person name="Lazar C.S."/>
            <person name="Teske A.P."/>
            <person name="Dick G.J."/>
        </authorList>
    </citation>
    <scope>NUCLEOTIDE SEQUENCE [LARGE SCALE GENOMIC DNA]</scope>
    <source>
        <strain evidence="1">DG_24</strain>
    </source>
</reference>
<gene>
    <name evidence="1" type="ORF">AMJ39_06310</name>
</gene>
<dbReference type="Gene3D" id="2.60.40.3800">
    <property type="match status" value="1"/>
</dbReference>
<organism evidence="1 2">
    <name type="scientific">candidate division TA06 bacterium DG_24</name>
    <dbReference type="NCBI Taxonomy" id="1703770"/>
    <lineage>
        <taxon>Bacteria</taxon>
        <taxon>Bacteria division TA06</taxon>
    </lineage>
</organism>
<evidence type="ECO:0000313" key="2">
    <source>
        <dbReference type="Proteomes" id="UP000052008"/>
    </source>
</evidence>
<comment type="caution">
    <text evidence="1">The sequence shown here is derived from an EMBL/GenBank/DDBJ whole genome shotgun (WGS) entry which is preliminary data.</text>
</comment>
<evidence type="ECO:0000313" key="1">
    <source>
        <dbReference type="EMBL" id="KPJ53014.1"/>
    </source>
</evidence>
<proteinExistence type="predicted"/>
<protein>
    <recommendedName>
        <fullName evidence="3">Gingipain propeptide domain-containing protein</fullName>
    </recommendedName>
</protein>
<dbReference type="AlphaFoldDB" id="A0A0S7WS81"/>
<dbReference type="InterPro" id="IPR038490">
    <property type="entry name" value="Gingipain_propep_sf"/>
</dbReference>
<dbReference type="EMBL" id="LIZS01000033">
    <property type="protein sequence ID" value="KPJ53014.1"/>
    <property type="molecule type" value="Genomic_DNA"/>
</dbReference>
<evidence type="ECO:0008006" key="3">
    <source>
        <dbReference type="Google" id="ProtNLM"/>
    </source>
</evidence>
<name>A0A0S7WS81_UNCT6</name>
<dbReference type="STRING" id="1703770.AMJ39_06310"/>